<proteinExistence type="predicted"/>
<dbReference type="InterPro" id="IPR001173">
    <property type="entry name" value="Glyco_trans_2-like"/>
</dbReference>
<evidence type="ECO:0000313" key="2">
    <source>
        <dbReference type="EMBL" id="HGL41351.1"/>
    </source>
</evidence>
<dbReference type="Gene3D" id="3.90.550.10">
    <property type="entry name" value="Spore Coat Polysaccharide Biosynthesis Protein SpsA, Chain A"/>
    <property type="match status" value="1"/>
</dbReference>
<dbReference type="AlphaFoldDB" id="A0A7C4DZ86"/>
<dbReference type="EMBL" id="DTAD01000024">
    <property type="protein sequence ID" value="HGN89964.1"/>
    <property type="molecule type" value="Genomic_DNA"/>
</dbReference>
<protein>
    <submittedName>
        <fullName evidence="3">Glycosyltransferase</fullName>
    </submittedName>
</protein>
<evidence type="ECO:0000313" key="4">
    <source>
        <dbReference type="EMBL" id="HHN52088.1"/>
    </source>
</evidence>
<dbReference type="Pfam" id="PF00535">
    <property type="entry name" value="Glycos_transf_2"/>
    <property type="match status" value="1"/>
</dbReference>
<evidence type="ECO:0000313" key="3">
    <source>
        <dbReference type="EMBL" id="HGN89964.1"/>
    </source>
</evidence>
<feature type="domain" description="Glycosyltransferase 2-like" evidence="1">
    <location>
        <begin position="2"/>
        <end position="47"/>
    </location>
</feature>
<evidence type="ECO:0000259" key="1">
    <source>
        <dbReference type="Pfam" id="PF00535"/>
    </source>
</evidence>
<organism evidence="3">
    <name type="scientific">Caldiarchaeum subterraneum</name>
    <dbReference type="NCBI Taxonomy" id="311458"/>
    <lineage>
        <taxon>Archaea</taxon>
        <taxon>Nitrososphaerota</taxon>
        <taxon>Candidatus Caldarchaeales</taxon>
        <taxon>Candidatus Caldarchaeaceae</taxon>
        <taxon>Candidatus Caldarchaeum</taxon>
    </lineage>
</organism>
<dbReference type="GO" id="GO:0016740">
    <property type="term" value="F:transferase activity"/>
    <property type="evidence" value="ECO:0007669"/>
    <property type="project" value="UniProtKB-KW"/>
</dbReference>
<dbReference type="EMBL" id="DTCM01000082">
    <property type="protein sequence ID" value="HGL41351.1"/>
    <property type="molecule type" value="Genomic_DNA"/>
</dbReference>
<accession>A0A7C4DZ86</accession>
<reference evidence="3" key="1">
    <citation type="journal article" date="2020" name="mSystems">
        <title>Genome- and Community-Level Interaction Insights into Carbon Utilization and Element Cycling Functions of Hydrothermarchaeota in Hydrothermal Sediment.</title>
        <authorList>
            <person name="Zhou Z."/>
            <person name="Liu Y."/>
            <person name="Xu W."/>
            <person name="Pan J."/>
            <person name="Luo Z.H."/>
            <person name="Li M."/>
        </authorList>
    </citation>
    <scope>NUCLEOTIDE SEQUENCE [LARGE SCALE GENOMIC DNA]</scope>
    <source>
        <strain evidence="4">SpSt-1073</strain>
        <strain evidence="3">SpSt-613</strain>
        <strain evidence="2">SpSt-669</strain>
    </source>
</reference>
<gene>
    <name evidence="4" type="ORF">ENM30_02115</name>
    <name evidence="3" type="ORF">ENT82_02390</name>
    <name evidence="2" type="ORF">ENU43_06785</name>
</gene>
<dbReference type="SUPFAM" id="SSF53448">
    <property type="entry name" value="Nucleotide-diphospho-sugar transferases"/>
    <property type="match status" value="1"/>
</dbReference>
<comment type="caution">
    <text evidence="3">The sequence shown here is derived from an EMBL/GenBank/DDBJ whole genome shotgun (WGS) entry which is preliminary data.</text>
</comment>
<keyword evidence="3" id="KW-0808">Transferase</keyword>
<sequence length="60" mass="6580">MLTRNSSRTIRDCLEGLVELGDMVGDVVVVDGGSVDGTLEIVSKFLSDYGLWLLDIFPVY</sequence>
<dbReference type="EMBL" id="DRXG01000042">
    <property type="protein sequence ID" value="HHN52088.1"/>
    <property type="molecule type" value="Genomic_DNA"/>
</dbReference>
<dbReference type="InterPro" id="IPR029044">
    <property type="entry name" value="Nucleotide-diphossugar_trans"/>
</dbReference>
<name>A0A7C4DZ86_CALS0</name>